<dbReference type="AlphaFoldDB" id="A0A382QJR7"/>
<dbReference type="GO" id="GO:0004222">
    <property type="term" value="F:metalloendopeptidase activity"/>
    <property type="evidence" value="ECO:0007669"/>
    <property type="project" value="TreeGrafter"/>
</dbReference>
<dbReference type="InterPro" id="IPR011055">
    <property type="entry name" value="Dup_hybrid_motif"/>
</dbReference>
<dbReference type="SUPFAM" id="SSF51261">
    <property type="entry name" value="Duplicated hybrid motif"/>
    <property type="match status" value="1"/>
</dbReference>
<dbReference type="PANTHER" id="PTHR21666">
    <property type="entry name" value="PEPTIDASE-RELATED"/>
    <property type="match status" value="1"/>
</dbReference>
<name>A0A382QJR7_9ZZZZ</name>
<dbReference type="CDD" id="cd12797">
    <property type="entry name" value="M23_peptidase"/>
    <property type="match status" value="1"/>
</dbReference>
<proteinExistence type="predicted"/>
<dbReference type="EMBL" id="UINC01114722">
    <property type="protein sequence ID" value="SVC85227.1"/>
    <property type="molecule type" value="Genomic_DNA"/>
</dbReference>
<dbReference type="PANTHER" id="PTHR21666:SF270">
    <property type="entry name" value="MUREIN HYDROLASE ACTIVATOR ENVC"/>
    <property type="match status" value="1"/>
</dbReference>
<organism evidence="2">
    <name type="scientific">marine metagenome</name>
    <dbReference type="NCBI Taxonomy" id="408172"/>
    <lineage>
        <taxon>unclassified sequences</taxon>
        <taxon>metagenomes</taxon>
        <taxon>ecological metagenomes</taxon>
    </lineage>
</organism>
<sequence length="171" mass="19786">KAVASLEELSISVQKNHYIWRQTPTLIPTRSRLLSDRYGKRRDPFTRKKEYHAGLDFVARPGSPVYAPADGVVLHAKKYMGFGNLVVLRHGRGFYPGQRKTVRYRTRYAHLSKILVKKRQRVNRGDIIGLVGSTGRSTGPHLHYEILMNNRRTDPLLTISRFNSERKLYVR</sequence>
<accession>A0A382QJR7</accession>
<feature type="domain" description="M23ase beta-sheet core" evidence="1">
    <location>
        <begin position="51"/>
        <end position="155"/>
    </location>
</feature>
<feature type="non-terminal residue" evidence="2">
    <location>
        <position position="1"/>
    </location>
</feature>
<evidence type="ECO:0000313" key="2">
    <source>
        <dbReference type="EMBL" id="SVC85227.1"/>
    </source>
</evidence>
<dbReference type="Pfam" id="PF01551">
    <property type="entry name" value="Peptidase_M23"/>
    <property type="match status" value="1"/>
</dbReference>
<dbReference type="InterPro" id="IPR016047">
    <property type="entry name" value="M23ase_b-sheet_dom"/>
</dbReference>
<reference evidence="2" key="1">
    <citation type="submission" date="2018-05" db="EMBL/GenBank/DDBJ databases">
        <authorList>
            <person name="Lanie J.A."/>
            <person name="Ng W.-L."/>
            <person name="Kazmierczak K.M."/>
            <person name="Andrzejewski T.M."/>
            <person name="Davidsen T.M."/>
            <person name="Wayne K.J."/>
            <person name="Tettelin H."/>
            <person name="Glass J.I."/>
            <person name="Rusch D."/>
            <person name="Podicherti R."/>
            <person name="Tsui H.-C.T."/>
            <person name="Winkler M.E."/>
        </authorList>
    </citation>
    <scope>NUCLEOTIDE SEQUENCE</scope>
</reference>
<dbReference type="InterPro" id="IPR050570">
    <property type="entry name" value="Cell_wall_metabolism_enzyme"/>
</dbReference>
<protein>
    <recommendedName>
        <fullName evidence="1">M23ase beta-sheet core domain-containing protein</fullName>
    </recommendedName>
</protein>
<evidence type="ECO:0000259" key="1">
    <source>
        <dbReference type="Pfam" id="PF01551"/>
    </source>
</evidence>
<dbReference type="Gene3D" id="2.70.70.10">
    <property type="entry name" value="Glucose Permease (Domain IIA)"/>
    <property type="match status" value="1"/>
</dbReference>
<gene>
    <name evidence="2" type="ORF">METZ01_LOCUS338081</name>
</gene>